<evidence type="ECO:0000256" key="5">
    <source>
        <dbReference type="ARBA" id="ARBA00022989"/>
    </source>
</evidence>
<evidence type="ECO:0000256" key="8">
    <source>
        <dbReference type="SAM" id="Phobius"/>
    </source>
</evidence>
<dbReference type="Pfam" id="PF05423">
    <property type="entry name" value="Mycobact_memb"/>
    <property type="match status" value="1"/>
</dbReference>
<evidence type="ECO:0000256" key="1">
    <source>
        <dbReference type="ARBA" id="ARBA00004236"/>
    </source>
</evidence>
<accession>A0ABV2WKI4</accession>
<organism evidence="9 10">
    <name type="scientific">Nocardia rhamnosiphila</name>
    <dbReference type="NCBI Taxonomy" id="426716"/>
    <lineage>
        <taxon>Bacteria</taxon>
        <taxon>Bacillati</taxon>
        <taxon>Actinomycetota</taxon>
        <taxon>Actinomycetes</taxon>
        <taxon>Mycobacteriales</taxon>
        <taxon>Nocardiaceae</taxon>
        <taxon>Nocardia</taxon>
    </lineage>
</organism>
<comment type="subcellular location">
    <subcellularLocation>
        <location evidence="1">Cell membrane</location>
    </subcellularLocation>
</comment>
<comment type="caution">
    <text evidence="9">The sequence shown here is derived from an EMBL/GenBank/DDBJ whole genome shotgun (WGS) entry which is preliminary data.</text>
</comment>
<keyword evidence="4 8" id="KW-0812">Transmembrane</keyword>
<evidence type="ECO:0000256" key="6">
    <source>
        <dbReference type="ARBA" id="ARBA00023136"/>
    </source>
</evidence>
<dbReference type="EMBL" id="JBEYBF010000002">
    <property type="protein sequence ID" value="MEU1951390.1"/>
    <property type="molecule type" value="Genomic_DNA"/>
</dbReference>
<evidence type="ECO:0000256" key="3">
    <source>
        <dbReference type="ARBA" id="ARBA00022475"/>
    </source>
</evidence>
<keyword evidence="6 8" id="KW-0472">Membrane</keyword>
<keyword evidence="5 8" id="KW-1133">Transmembrane helix</keyword>
<reference evidence="9 10" key="1">
    <citation type="submission" date="2024-06" db="EMBL/GenBank/DDBJ databases">
        <title>The Natural Products Discovery Center: Release of the First 8490 Sequenced Strains for Exploring Actinobacteria Biosynthetic Diversity.</title>
        <authorList>
            <person name="Kalkreuter E."/>
            <person name="Kautsar S.A."/>
            <person name="Yang D."/>
            <person name="Bader C.D."/>
            <person name="Teijaro C.N."/>
            <person name="Fluegel L."/>
            <person name="Davis C.M."/>
            <person name="Simpson J.R."/>
            <person name="Lauterbach L."/>
            <person name="Steele A.D."/>
            <person name="Gui C."/>
            <person name="Meng S."/>
            <person name="Li G."/>
            <person name="Viehrig K."/>
            <person name="Ye F."/>
            <person name="Su P."/>
            <person name="Kiefer A.F."/>
            <person name="Nichols A."/>
            <person name="Cepeda A.J."/>
            <person name="Yan W."/>
            <person name="Fan B."/>
            <person name="Jiang Y."/>
            <person name="Adhikari A."/>
            <person name="Zheng C.-J."/>
            <person name="Schuster L."/>
            <person name="Cowan T.M."/>
            <person name="Smanski M.J."/>
            <person name="Chevrette M.G."/>
            <person name="De Carvalho L.P.S."/>
            <person name="Shen B."/>
        </authorList>
    </citation>
    <scope>NUCLEOTIDE SEQUENCE [LARGE SCALE GENOMIC DNA]</scope>
    <source>
        <strain evidence="9 10">NPDC019708</strain>
    </source>
</reference>
<dbReference type="RefSeq" id="WP_081877262.1">
    <property type="nucleotide sequence ID" value="NZ_JBEYBD010000003.1"/>
</dbReference>
<proteinExistence type="inferred from homology"/>
<name>A0ABV2WKI4_9NOCA</name>
<dbReference type="Gene3D" id="2.60.40.2880">
    <property type="entry name" value="MmpS1-5, C-terminal soluble domain"/>
    <property type="match status" value="1"/>
</dbReference>
<feature type="compositionally biased region" description="Pro residues" evidence="7">
    <location>
        <begin position="1"/>
        <end position="10"/>
    </location>
</feature>
<evidence type="ECO:0000256" key="2">
    <source>
        <dbReference type="ARBA" id="ARBA00007531"/>
    </source>
</evidence>
<feature type="region of interest" description="Disordered" evidence="7">
    <location>
        <begin position="1"/>
        <end position="30"/>
    </location>
</feature>
<evidence type="ECO:0000256" key="7">
    <source>
        <dbReference type="SAM" id="MobiDB-lite"/>
    </source>
</evidence>
<keyword evidence="10" id="KW-1185">Reference proteome</keyword>
<comment type="similarity">
    <text evidence="2">Belongs to the MmpS family.</text>
</comment>
<dbReference type="InterPro" id="IPR038468">
    <property type="entry name" value="MmpS_C"/>
</dbReference>
<evidence type="ECO:0000313" key="9">
    <source>
        <dbReference type="EMBL" id="MEU1951390.1"/>
    </source>
</evidence>
<dbReference type="Proteomes" id="UP001550628">
    <property type="component" value="Unassembled WGS sequence"/>
</dbReference>
<sequence length="178" mass="18885">MTSQPPYPGDDPPRRHLPGPGPYPPEYHLSAPYGGDPRAGYLRPSKKKTKWPWILGAIVVALLVFLGACIAFTGGGDQEQQIREPVTLTYEVSSDGPLAANISYTSGDGATIEQADLQRLPWNTQVTMTGLDHLFSLTAQADRAATTITRTVGEDGKILTAHTATGPSAIVSCRGNAG</sequence>
<dbReference type="GeneID" id="96246797"/>
<dbReference type="InterPro" id="IPR008693">
    <property type="entry name" value="MmpS"/>
</dbReference>
<protein>
    <submittedName>
        <fullName evidence="9">MmpS family transport accessory protein</fullName>
    </submittedName>
</protein>
<feature type="transmembrane region" description="Helical" evidence="8">
    <location>
        <begin position="51"/>
        <end position="73"/>
    </location>
</feature>
<gene>
    <name evidence="9" type="ORF">ABZ510_05965</name>
</gene>
<keyword evidence="3" id="KW-1003">Cell membrane</keyword>
<evidence type="ECO:0000313" key="10">
    <source>
        <dbReference type="Proteomes" id="UP001550628"/>
    </source>
</evidence>
<evidence type="ECO:0000256" key="4">
    <source>
        <dbReference type="ARBA" id="ARBA00022692"/>
    </source>
</evidence>